<accession>A0A9N8HJM0</accession>
<feature type="domain" description="F5/8 type C" evidence="2">
    <location>
        <begin position="37"/>
        <end position="168"/>
    </location>
</feature>
<dbReference type="SUPFAM" id="SSF49785">
    <property type="entry name" value="Galactose-binding domain-like"/>
    <property type="match status" value="1"/>
</dbReference>
<keyword evidence="4" id="KW-1185">Reference proteome</keyword>
<organism evidence="3 4">
    <name type="scientific">Seminavis robusta</name>
    <dbReference type="NCBI Taxonomy" id="568900"/>
    <lineage>
        <taxon>Eukaryota</taxon>
        <taxon>Sar</taxon>
        <taxon>Stramenopiles</taxon>
        <taxon>Ochrophyta</taxon>
        <taxon>Bacillariophyta</taxon>
        <taxon>Bacillariophyceae</taxon>
        <taxon>Bacillariophycidae</taxon>
        <taxon>Naviculales</taxon>
        <taxon>Naviculaceae</taxon>
        <taxon>Seminavis</taxon>
    </lineage>
</organism>
<dbReference type="InterPro" id="IPR000421">
    <property type="entry name" value="FA58C"/>
</dbReference>
<evidence type="ECO:0000313" key="4">
    <source>
        <dbReference type="Proteomes" id="UP001153069"/>
    </source>
</evidence>
<gene>
    <name evidence="3" type="ORF">SEMRO_671_G184870.1</name>
</gene>
<dbReference type="InterPro" id="IPR008979">
    <property type="entry name" value="Galactose-bd-like_sf"/>
</dbReference>
<reference evidence="3" key="1">
    <citation type="submission" date="2020-06" db="EMBL/GenBank/DDBJ databases">
        <authorList>
            <consortium name="Plant Systems Biology data submission"/>
        </authorList>
    </citation>
    <scope>NUCLEOTIDE SEQUENCE</scope>
    <source>
        <strain evidence="3">D6</strain>
    </source>
</reference>
<protein>
    <recommendedName>
        <fullName evidence="2">F5/8 type C domain-containing protein</fullName>
    </recommendedName>
</protein>
<name>A0A9N8HJM0_9STRA</name>
<dbReference type="Pfam" id="PF00754">
    <property type="entry name" value="F5_F8_type_C"/>
    <property type="match status" value="1"/>
</dbReference>
<dbReference type="Proteomes" id="UP001153069">
    <property type="component" value="Unassembled WGS sequence"/>
</dbReference>
<comment type="caution">
    <text evidence="3">The sequence shown here is derived from an EMBL/GenBank/DDBJ whole genome shotgun (WGS) entry which is preliminary data.</text>
</comment>
<sequence length="204" mass="22939">MTVCADNINNKTKRKATSGSNDAKKSKNKKKKSTSSSKKMPNSVKSVPLAKQSEIQVMHASSTDRRCSHALENLLKLAGKTFWESEEIASPNNRREEYVQFQLHPKQQIRRIGGVEVHVSNVSVDFRVDYSLDGVTWTQGYALSALASCGMRSSFGFPPPFVARYVRVVCENKPTEENFQPKMGFKAVVFNRVAQMFEANGWEQ</sequence>
<proteinExistence type="predicted"/>
<evidence type="ECO:0000259" key="2">
    <source>
        <dbReference type="PROSITE" id="PS50022"/>
    </source>
</evidence>
<dbReference type="EMBL" id="CAICTM010000670">
    <property type="protein sequence ID" value="CAB9514735.1"/>
    <property type="molecule type" value="Genomic_DNA"/>
</dbReference>
<dbReference type="AlphaFoldDB" id="A0A9N8HJM0"/>
<dbReference type="PROSITE" id="PS50022">
    <property type="entry name" value="FA58C_3"/>
    <property type="match status" value="1"/>
</dbReference>
<evidence type="ECO:0000313" key="3">
    <source>
        <dbReference type="EMBL" id="CAB9514735.1"/>
    </source>
</evidence>
<dbReference type="Gene3D" id="2.60.120.260">
    <property type="entry name" value="Galactose-binding domain-like"/>
    <property type="match status" value="1"/>
</dbReference>
<feature type="region of interest" description="Disordered" evidence="1">
    <location>
        <begin position="1"/>
        <end position="51"/>
    </location>
</feature>
<evidence type="ECO:0000256" key="1">
    <source>
        <dbReference type="SAM" id="MobiDB-lite"/>
    </source>
</evidence>